<gene>
    <name evidence="3" type="ORF">F1609_28335</name>
</gene>
<proteinExistence type="predicted"/>
<dbReference type="RefSeq" id="WP_167080370.1">
    <property type="nucleotide sequence ID" value="NZ_VVIW01000026.1"/>
</dbReference>
<keyword evidence="4" id="KW-1185">Reference proteome</keyword>
<protein>
    <submittedName>
        <fullName evidence="3">Uncharacterized protein</fullName>
    </submittedName>
</protein>
<feature type="chain" id="PRO_5045971279" evidence="2">
    <location>
        <begin position="28"/>
        <end position="352"/>
    </location>
</feature>
<evidence type="ECO:0000313" key="4">
    <source>
        <dbReference type="Proteomes" id="UP000819052"/>
    </source>
</evidence>
<evidence type="ECO:0000256" key="1">
    <source>
        <dbReference type="SAM" id="MobiDB-lite"/>
    </source>
</evidence>
<keyword evidence="2" id="KW-0732">Signal</keyword>
<name>A0ABX0MKN2_9BURK</name>
<dbReference type="Proteomes" id="UP000819052">
    <property type="component" value="Unassembled WGS sequence"/>
</dbReference>
<dbReference type="SUPFAM" id="SSF82171">
    <property type="entry name" value="DPP6 N-terminal domain-like"/>
    <property type="match status" value="1"/>
</dbReference>
<evidence type="ECO:0000256" key="2">
    <source>
        <dbReference type="SAM" id="SignalP"/>
    </source>
</evidence>
<dbReference type="Gene3D" id="2.120.10.30">
    <property type="entry name" value="TolB, C-terminal domain"/>
    <property type="match status" value="1"/>
</dbReference>
<reference evidence="3 4" key="1">
    <citation type="submission" date="2019-09" db="EMBL/GenBank/DDBJ databases">
        <title>Taxonomy of Antarctic Massilia spp.: description of Massilia rubra sp. nov., Massilia aquatica sp. nov., Massilia mucilaginosa sp. nov., Massilia frigida sp. nov. isolated from streams, lakes and regoliths.</title>
        <authorList>
            <person name="Holochova P."/>
            <person name="Sedlacek I."/>
            <person name="Kralova S."/>
            <person name="Maslanova I."/>
            <person name="Busse H.-J."/>
            <person name="Stankova E."/>
            <person name="Vrbovska V."/>
            <person name="Kovarovic V."/>
            <person name="Bartak M."/>
            <person name="Svec P."/>
            <person name="Pantucek R."/>
        </authorList>
    </citation>
    <scope>NUCLEOTIDE SEQUENCE [LARGE SCALE GENOMIC DNA]</scope>
    <source>
        <strain evidence="3 4">CCM 8693</strain>
    </source>
</reference>
<feature type="region of interest" description="Disordered" evidence="1">
    <location>
        <begin position="230"/>
        <end position="267"/>
    </location>
</feature>
<feature type="signal peptide" evidence="2">
    <location>
        <begin position="1"/>
        <end position="27"/>
    </location>
</feature>
<organism evidence="3 4">
    <name type="scientific">Massilia aquatica</name>
    <dbReference type="NCBI Taxonomy" id="2609000"/>
    <lineage>
        <taxon>Bacteria</taxon>
        <taxon>Pseudomonadati</taxon>
        <taxon>Pseudomonadota</taxon>
        <taxon>Betaproteobacteria</taxon>
        <taxon>Burkholderiales</taxon>
        <taxon>Oxalobacteraceae</taxon>
        <taxon>Telluria group</taxon>
        <taxon>Massilia</taxon>
    </lineage>
</organism>
<accession>A0ABX0MKN2</accession>
<dbReference type="InterPro" id="IPR011042">
    <property type="entry name" value="6-blade_b-propeller_TolB-like"/>
</dbReference>
<feature type="compositionally biased region" description="Basic and acidic residues" evidence="1">
    <location>
        <begin position="245"/>
        <end position="255"/>
    </location>
</feature>
<sequence length="352" mass="38698">MGYRHAIVIVAASLAGHALASASSADAACGQHASGVVRKVALASMRSKTPLYVIDHAGRLVKLDLASGKTTTLSDHRFDSMPTLRASADGRWLSYSGVLESGGKTQYWLYDRRSGSERLVYEHPAWGGDTPGFSPDSRYLAISANYDRRWESTSGAGLFLFDTATARLLTVTLPAKIPVRDAWTATEWSQDGKLLLILVRGKLPESQFSYVGYAPASGRVETLSGHYDSQTHRHHFKRGAQRIPAAEERRPKSDEAPSSARSPGGTWRAYFERRQDSRPYQLIVANKAGVSKPVAVGSYHQCEGYTLHISGWLDERHLVYRNGMMKFLIFDAETGNTADLSGDDNGPLSFTW</sequence>
<evidence type="ECO:0000313" key="3">
    <source>
        <dbReference type="EMBL" id="NHZ44044.1"/>
    </source>
</evidence>
<comment type="caution">
    <text evidence="3">The sequence shown here is derived from an EMBL/GenBank/DDBJ whole genome shotgun (WGS) entry which is preliminary data.</text>
</comment>
<dbReference type="EMBL" id="VVIW01000026">
    <property type="protein sequence ID" value="NHZ44044.1"/>
    <property type="molecule type" value="Genomic_DNA"/>
</dbReference>